<evidence type="ECO:0000313" key="2">
    <source>
        <dbReference type="EMBL" id="NRT55369.1"/>
    </source>
</evidence>
<keyword evidence="3" id="KW-1185">Reference proteome</keyword>
<evidence type="ECO:0008006" key="4">
    <source>
        <dbReference type="Google" id="ProtNLM"/>
    </source>
</evidence>
<proteinExistence type="predicted"/>
<sequence>MIRKSHIAVAIAALLAAPAFAASFDANVELDTDYRNLGRGAAQGGRVEFNAAGKAGTDGFVAGRASFLAKKDSTTAVDDMWVQFGNASGDLKLGRFEAADIFPVGKDTVVEDDGAAGYRNMLRGRYGNNATYGDGTAHAALTLNAGSGLAVELGVIAAHKNTAVRPVVSYSMDGFTVKFGIDSGKTPEGQKIRGGGVTVGTTMAGAALNLSYNAGKVADLKGSSVGLNAVIGAAGVGYIYDRNDVAGGGSIKENNVYVAYSLPLFNTGATITPALAYSKATGTGTDGDAKITARVRVNYAF</sequence>
<evidence type="ECO:0000313" key="3">
    <source>
        <dbReference type="Proteomes" id="UP001516061"/>
    </source>
</evidence>
<protein>
    <recommendedName>
        <fullName evidence="4">Porin</fullName>
    </recommendedName>
</protein>
<accession>A0ABX2FZC4</accession>
<name>A0ABX2FZC4_9BURK</name>
<evidence type="ECO:0000256" key="1">
    <source>
        <dbReference type="SAM" id="SignalP"/>
    </source>
</evidence>
<organism evidence="2 3">
    <name type="scientific">Sphaerotilus uruguayifluvii</name>
    <dbReference type="NCBI Taxonomy" id="2735897"/>
    <lineage>
        <taxon>Bacteria</taxon>
        <taxon>Pseudomonadati</taxon>
        <taxon>Pseudomonadota</taxon>
        <taxon>Betaproteobacteria</taxon>
        <taxon>Burkholderiales</taxon>
        <taxon>Sphaerotilaceae</taxon>
        <taxon>Sphaerotilus</taxon>
    </lineage>
</organism>
<feature type="signal peptide" evidence="1">
    <location>
        <begin position="1"/>
        <end position="21"/>
    </location>
</feature>
<dbReference type="SUPFAM" id="SSF56935">
    <property type="entry name" value="Porins"/>
    <property type="match status" value="1"/>
</dbReference>
<reference evidence="2 3" key="1">
    <citation type="submission" date="2020-05" db="EMBL/GenBank/DDBJ databases">
        <title>Genomic Encyclopedia of Type Strains, Phase IV (KMG-V): Genome sequencing to study the core and pangenomes of soil and plant-associated prokaryotes.</title>
        <authorList>
            <person name="Whitman W."/>
        </authorList>
    </citation>
    <scope>NUCLEOTIDE SEQUENCE [LARGE SCALE GENOMIC DNA]</scope>
    <source>
        <strain evidence="2 3">C29</strain>
    </source>
</reference>
<dbReference type="Proteomes" id="UP001516061">
    <property type="component" value="Unassembled WGS sequence"/>
</dbReference>
<comment type="caution">
    <text evidence="2">The sequence shown here is derived from an EMBL/GenBank/DDBJ whole genome shotgun (WGS) entry which is preliminary data.</text>
</comment>
<keyword evidence="1" id="KW-0732">Signal</keyword>
<dbReference type="RefSeq" id="WP_173804337.1">
    <property type="nucleotide sequence ID" value="NZ_JABSNM010000003.1"/>
</dbReference>
<gene>
    <name evidence="2" type="ORF">HNQ01_001079</name>
</gene>
<dbReference type="EMBL" id="JABSNM010000003">
    <property type="protein sequence ID" value="NRT55369.1"/>
    <property type="molecule type" value="Genomic_DNA"/>
</dbReference>
<feature type="chain" id="PRO_5045461384" description="Porin" evidence="1">
    <location>
        <begin position="22"/>
        <end position="301"/>
    </location>
</feature>